<evidence type="ECO:0000259" key="10">
    <source>
        <dbReference type="PROSITE" id="PS50067"/>
    </source>
</evidence>
<dbReference type="GO" id="GO:0007018">
    <property type="term" value="P:microtubule-based movement"/>
    <property type="evidence" value="ECO:0007669"/>
    <property type="project" value="InterPro"/>
</dbReference>
<reference evidence="11" key="1">
    <citation type="submission" date="2020-07" db="EMBL/GenBank/DDBJ databases">
        <authorList>
            <person name="Lin J."/>
        </authorList>
    </citation>
    <scope>NUCLEOTIDE SEQUENCE</scope>
</reference>
<dbReference type="EMBL" id="LR862136">
    <property type="protein sequence ID" value="CAD1843509.1"/>
    <property type="molecule type" value="Genomic_DNA"/>
</dbReference>
<evidence type="ECO:0000256" key="6">
    <source>
        <dbReference type="ARBA" id="ARBA00023054"/>
    </source>
</evidence>
<keyword evidence="5" id="KW-0067">ATP-binding</keyword>
<dbReference type="AlphaFoldDB" id="A0A6V7QK41"/>
<evidence type="ECO:0000313" key="11">
    <source>
        <dbReference type="EMBL" id="CAD1843509.1"/>
    </source>
</evidence>
<dbReference type="PANTHER" id="PTHR47969">
    <property type="entry name" value="CHROMOSOME-ASSOCIATED KINESIN KIF4A-RELATED"/>
    <property type="match status" value="1"/>
</dbReference>
<evidence type="ECO:0000256" key="4">
    <source>
        <dbReference type="ARBA" id="ARBA00022741"/>
    </source>
</evidence>
<proteinExistence type="inferred from homology"/>
<dbReference type="GO" id="GO:0051231">
    <property type="term" value="P:spindle elongation"/>
    <property type="evidence" value="ECO:0007669"/>
    <property type="project" value="TreeGrafter"/>
</dbReference>
<dbReference type="GO" id="GO:0003777">
    <property type="term" value="F:microtubule motor activity"/>
    <property type="evidence" value="ECO:0007669"/>
    <property type="project" value="InterPro"/>
</dbReference>
<protein>
    <recommendedName>
        <fullName evidence="10">Kinesin motor domain-containing protein</fullName>
    </recommendedName>
</protein>
<evidence type="ECO:0000256" key="3">
    <source>
        <dbReference type="ARBA" id="ARBA00022701"/>
    </source>
</evidence>
<dbReference type="GO" id="GO:0008017">
    <property type="term" value="F:microtubule binding"/>
    <property type="evidence" value="ECO:0007669"/>
    <property type="project" value="InterPro"/>
</dbReference>
<dbReference type="SMART" id="SM00129">
    <property type="entry name" value="KISc"/>
    <property type="match status" value="1"/>
</dbReference>
<dbReference type="Gene3D" id="3.40.850.10">
    <property type="entry name" value="Kinesin motor domain"/>
    <property type="match status" value="1"/>
</dbReference>
<feature type="domain" description="Kinesin motor" evidence="10">
    <location>
        <begin position="104"/>
        <end position="217"/>
    </location>
</feature>
<evidence type="ECO:0000256" key="8">
    <source>
        <dbReference type="PROSITE-ProRule" id="PRU00283"/>
    </source>
</evidence>
<comment type="caution">
    <text evidence="8">Lacks conserved residue(s) required for the propagation of feature annotation.</text>
</comment>
<sequence length="217" mass="22581">MARGGGAGDGSGDLGGGGGGGGGGSGGDPRPREDQHQVGQVAAAGNSFLAFYCIEELSSSSQGSFDGGNPLCYIVKTRLFGPSSNLLLKAVKEMVACFEQDSTNRATGSTNLNNQSSRSHAIFTITLKHMRKLDPIMTSDGSTIEDLNEDCLCAKLHLVDLAGSELAKGTGSDGVHINKGLLALGNVISALGDEKKRKESAHVPYRDSKLTRLLQED</sequence>
<dbReference type="InterPro" id="IPR027417">
    <property type="entry name" value="P-loop_NTPase"/>
</dbReference>
<dbReference type="InterPro" id="IPR027640">
    <property type="entry name" value="Kinesin-like_fam"/>
</dbReference>
<dbReference type="GO" id="GO:0005524">
    <property type="term" value="F:ATP binding"/>
    <property type="evidence" value="ECO:0007669"/>
    <property type="project" value="UniProtKB-KW"/>
</dbReference>
<evidence type="ECO:0000256" key="5">
    <source>
        <dbReference type="ARBA" id="ARBA00022840"/>
    </source>
</evidence>
<evidence type="ECO:0000256" key="1">
    <source>
        <dbReference type="ARBA" id="ARBA00004496"/>
    </source>
</evidence>
<dbReference type="GO" id="GO:0007052">
    <property type="term" value="P:mitotic spindle organization"/>
    <property type="evidence" value="ECO:0007669"/>
    <property type="project" value="TreeGrafter"/>
</dbReference>
<name>A0A6V7QK41_ANACO</name>
<dbReference type="SUPFAM" id="SSF52540">
    <property type="entry name" value="P-loop containing nucleoside triphosphate hydrolases"/>
    <property type="match status" value="1"/>
</dbReference>
<accession>A0A6V7QK41</accession>
<dbReference type="GO" id="GO:0005875">
    <property type="term" value="C:microtubule associated complex"/>
    <property type="evidence" value="ECO:0007669"/>
    <property type="project" value="TreeGrafter"/>
</dbReference>
<keyword evidence="6" id="KW-0175">Coiled coil</keyword>
<dbReference type="PROSITE" id="PS00411">
    <property type="entry name" value="KINESIN_MOTOR_1"/>
    <property type="match status" value="1"/>
</dbReference>
<evidence type="ECO:0000256" key="9">
    <source>
        <dbReference type="SAM" id="MobiDB-lite"/>
    </source>
</evidence>
<dbReference type="PROSITE" id="PS50067">
    <property type="entry name" value="KINESIN_MOTOR_2"/>
    <property type="match status" value="1"/>
</dbReference>
<evidence type="ECO:0000256" key="2">
    <source>
        <dbReference type="ARBA" id="ARBA00022490"/>
    </source>
</evidence>
<gene>
    <name evidence="11" type="ORF">CB5_LOCUS26720</name>
</gene>
<dbReference type="InterPro" id="IPR036961">
    <property type="entry name" value="Kinesin_motor_dom_sf"/>
</dbReference>
<dbReference type="GO" id="GO:0005874">
    <property type="term" value="C:microtubule"/>
    <property type="evidence" value="ECO:0007669"/>
    <property type="project" value="UniProtKB-KW"/>
</dbReference>
<keyword evidence="4" id="KW-0547">Nucleotide-binding</keyword>
<feature type="compositionally biased region" description="Gly residues" evidence="9">
    <location>
        <begin position="1"/>
        <end position="27"/>
    </location>
</feature>
<feature type="region of interest" description="Disordered" evidence="9">
    <location>
        <begin position="1"/>
        <end position="38"/>
    </location>
</feature>
<keyword evidence="7" id="KW-0505">Motor protein</keyword>
<comment type="subcellular location">
    <subcellularLocation>
        <location evidence="1">Cytoplasm</location>
    </subcellularLocation>
</comment>
<dbReference type="Pfam" id="PF00225">
    <property type="entry name" value="Kinesin"/>
    <property type="match status" value="1"/>
</dbReference>
<dbReference type="PRINTS" id="PR00380">
    <property type="entry name" value="KINESINHEAVY"/>
</dbReference>
<dbReference type="InterPro" id="IPR001752">
    <property type="entry name" value="Kinesin_motor_dom"/>
</dbReference>
<evidence type="ECO:0000256" key="7">
    <source>
        <dbReference type="ARBA" id="ARBA00023175"/>
    </source>
</evidence>
<dbReference type="GO" id="GO:0005737">
    <property type="term" value="C:cytoplasm"/>
    <property type="evidence" value="ECO:0007669"/>
    <property type="project" value="UniProtKB-SubCell"/>
</dbReference>
<dbReference type="PANTHER" id="PTHR47969:SF15">
    <property type="entry name" value="CHROMOSOME-ASSOCIATED KINESIN KIF4A-RELATED"/>
    <property type="match status" value="1"/>
</dbReference>
<comment type="similarity">
    <text evidence="8">Belongs to the TRAFAC class myosin-kinesin ATPase superfamily. Kinesin family.</text>
</comment>
<dbReference type="InterPro" id="IPR019821">
    <property type="entry name" value="Kinesin_motor_CS"/>
</dbReference>
<organism evidence="11">
    <name type="scientific">Ananas comosus var. bracteatus</name>
    <name type="common">red pineapple</name>
    <dbReference type="NCBI Taxonomy" id="296719"/>
    <lineage>
        <taxon>Eukaryota</taxon>
        <taxon>Viridiplantae</taxon>
        <taxon>Streptophyta</taxon>
        <taxon>Embryophyta</taxon>
        <taxon>Tracheophyta</taxon>
        <taxon>Spermatophyta</taxon>
        <taxon>Magnoliopsida</taxon>
        <taxon>Liliopsida</taxon>
        <taxon>Poales</taxon>
        <taxon>Bromeliaceae</taxon>
        <taxon>Bromelioideae</taxon>
        <taxon>Ananas</taxon>
    </lineage>
</organism>
<keyword evidence="3" id="KW-0493">Microtubule</keyword>
<keyword evidence="2" id="KW-0963">Cytoplasm</keyword>